<feature type="chain" id="PRO_5001871175" description="Transporter" evidence="2">
    <location>
        <begin position="20"/>
        <end position="262"/>
    </location>
</feature>
<dbReference type="OrthoDB" id="194048at2"/>
<feature type="region of interest" description="Disordered" evidence="1">
    <location>
        <begin position="80"/>
        <end position="104"/>
    </location>
</feature>
<evidence type="ECO:0000256" key="1">
    <source>
        <dbReference type="SAM" id="MobiDB-lite"/>
    </source>
</evidence>
<accession>A0A091B2W8</accession>
<dbReference type="PATRIC" id="fig|1384056.3.peg.1977"/>
<dbReference type="STRING" id="1384056.N787_13270"/>
<gene>
    <name evidence="3" type="ORF">N787_13270</name>
</gene>
<organism evidence="3 4">
    <name type="scientific">Arenimonas metalli CF5-1</name>
    <dbReference type="NCBI Taxonomy" id="1384056"/>
    <lineage>
        <taxon>Bacteria</taxon>
        <taxon>Pseudomonadati</taxon>
        <taxon>Pseudomonadota</taxon>
        <taxon>Gammaproteobacteria</taxon>
        <taxon>Lysobacterales</taxon>
        <taxon>Lysobacteraceae</taxon>
        <taxon>Arenimonas</taxon>
    </lineage>
</organism>
<dbReference type="eggNOG" id="ENOG5030ENV">
    <property type="taxonomic scope" value="Bacteria"/>
</dbReference>
<dbReference type="Proteomes" id="UP000029393">
    <property type="component" value="Unassembled WGS sequence"/>
</dbReference>
<evidence type="ECO:0000313" key="4">
    <source>
        <dbReference type="Proteomes" id="UP000029393"/>
    </source>
</evidence>
<sequence length="262" mass="26808">MLRTTLCAALALASVAVQAEDGASLSVGADYSSGEYGSDTTTDIFSVPVTAKWTTGAWTFKAGLPWLRIDGDPNVLPGVGSVVNDNPRGRGRGNGGAPDAPAEGSASGIGDLRLAATYAFDTGGPLGVDLTANVKFGTADEDKGLGTGATDYGLALDLYRDFDGTTLFGGVGYTVLGDSDFIDVDSVVGANVGASRTLGPGSLGLSYEWREAASDGFDDRSELMAFYSVRTDGGSRWQVYALAGLSDGSPDIGAGFSYTIAY</sequence>
<dbReference type="AlphaFoldDB" id="A0A091B2W8"/>
<evidence type="ECO:0008006" key="5">
    <source>
        <dbReference type="Google" id="ProtNLM"/>
    </source>
</evidence>
<feature type="signal peptide" evidence="2">
    <location>
        <begin position="1"/>
        <end position="19"/>
    </location>
</feature>
<dbReference type="RefSeq" id="WP_034213455.1">
    <property type="nucleotide sequence ID" value="NZ_AVCK01000031.1"/>
</dbReference>
<name>A0A091B2W8_9GAMM</name>
<evidence type="ECO:0000313" key="3">
    <source>
        <dbReference type="EMBL" id="KFN45234.1"/>
    </source>
</evidence>
<proteinExistence type="predicted"/>
<comment type="caution">
    <text evidence="3">The sequence shown here is derived from an EMBL/GenBank/DDBJ whole genome shotgun (WGS) entry which is preliminary data.</text>
</comment>
<reference evidence="3 4" key="1">
    <citation type="submission" date="2013-09" db="EMBL/GenBank/DDBJ databases">
        <title>Genome sequencing of Arenimonas metalli.</title>
        <authorList>
            <person name="Chen F."/>
            <person name="Wang G."/>
        </authorList>
    </citation>
    <scope>NUCLEOTIDE SEQUENCE [LARGE SCALE GENOMIC DNA]</scope>
    <source>
        <strain evidence="3 4">CF5-1</strain>
    </source>
</reference>
<evidence type="ECO:0000256" key="2">
    <source>
        <dbReference type="SAM" id="SignalP"/>
    </source>
</evidence>
<keyword evidence="2" id="KW-0732">Signal</keyword>
<keyword evidence="4" id="KW-1185">Reference proteome</keyword>
<dbReference type="EMBL" id="AVCK01000031">
    <property type="protein sequence ID" value="KFN45234.1"/>
    <property type="molecule type" value="Genomic_DNA"/>
</dbReference>
<protein>
    <recommendedName>
        <fullName evidence="5">Transporter</fullName>
    </recommendedName>
</protein>